<dbReference type="InterPro" id="IPR002376">
    <property type="entry name" value="Formyl_transf_N"/>
</dbReference>
<organism evidence="7 8">
    <name type="scientific">Tropilaelaps mercedesae</name>
    <dbReference type="NCBI Taxonomy" id="418985"/>
    <lineage>
        <taxon>Eukaryota</taxon>
        <taxon>Metazoa</taxon>
        <taxon>Ecdysozoa</taxon>
        <taxon>Arthropoda</taxon>
        <taxon>Chelicerata</taxon>
        <taxon>Arachnida</taxon>
        <taxon>Acari</taxon>
        <taxon>Parasitiformes</taxon>
        <taxon>Mesostigmata</taxon>
        <taxon>Gamasina</taxon>
        <taxon>Dermanyssoidea</taxon>
        <taxon>Laelapidae</taxon>
        <taxon>Tropilaelaps</taxon>
    </lineage>
</organism>
<dbReference type="Proteomes" id="UP000192247">
    <property type="component" value="Unassembled WGS sequence"/>
</dbReference>
<accession>A0A1V9Y321</accession>
<name>A0A1V9Y321_9ACAR</name>
<dbReference type="EC" id="2.1.2.9" evidence="2"/>
<evidence type="ECO:0000256" key="1">
    <source>
        <dbReference type="ARBA" id="ARBA00010699"/>
    </source>
</evidence>
<proteinExistence type="inferred from homology"/>
<dbReference type="InterPro" id="IPR036477">
    <property type="entry name" value="Formyl_transf_N_sf"/>
</dbReference>
<dbReference type="GO" id="GO:0004479">
    <property type="term" value="F:methionyl-tRNA formyltransferase activity"/>
    <property type="evidence" value="ECO:0007669"/>
    <property type="project" value="UniProtKB-EC"/>
</dbReference>
<dbReference type="OrthoDB" id="10268103at2759"/>
<dbReference type="InterPro" id="IPR041711">
    <property type="entry name" value="Met-tRNA-FMT_N"/>
</dbReference>
<dbReference type="Gene3D" id="3.40.50.12230">
    <property type="match status" value="1"/>
</dbReference>
<evidence type="ECO:0000313" key="7">
    <source>
        <dbReference type="EMBL" id="OQR80111.1"/>
    </source>
</evidence>
<feature type="domain" description="Formyl transferase N-terminal" evidence="5">
    <location>
        <begin position="69"/>
        <end position="147"/>
    </location>
</feature>
<keyword evidence="4" id="KW-0648">Protein biosynthesis</keyword>
<comment type="caution">
    <text evidence="7">The sequence shown here is derived from an EMBL/GenBank/DDBJ whole genome shotgun (WGS) entry which is preliminary data.</text>
</comment>
<dbReference type="InterPro" id="IPR011034">
    <property type="entry name" value="Formyl_transferase-like_C_sf"/>
</dbReference>
<keyword evidence="8" id="KW-1185">Reference proteome</keyword>
<dbReference type="Pfam" id="PF00551">
    <property type="entry name" value="Formyl_trans_N"/>
    <property type="match status" value="1"/>
</dbReference>
<dbReference type="GO" id="GO:0005739">
    <property type="term" value="C:mitochondrion"/>
    <property type="evidence" value="ECO:0007669"/>
    <property type="project" value="TreeGrafter"/>
</dbReference>
<dbReference type="AlphaFoldDB" id="A0A1V9Y321"/>
<protein>
    <recommendedName>
        <fullName evidence="2">methionyl-tRNA formyltransferase</fullName>
        <ecNumber evidence="2">2.1.2.9</ecNumber>
    </recommendedName>
</protein>
<dbReference type="InterPro" id="IPR005793">
    <property type="entry name" value="Formyl_trans_C"/>
</dbReference>
<dbReference type="STRING" id="418985.A0A1V9Y321"/>
<keyword evidence="3 7" id="KW-0808">Transferase</keyword>
<comment type="similarity">
    <text evidence="1">Belongs to the Fmt family.</text>
</comment>
<feature type="domain" description="Formyl transferase C-terminal" evidence="6">
    <location>
        <begin position="194"/>
        <end position="319"/>
    </location>
</feature>
<gene>
    <name evidence="7" type="ORF">BIW11_05282</name>
</gene>
<evidence type="ECO:0000259" key="6">
    <source>
        <dbReference type="Pfam" id="PF02911"/>
    </source>
</evidence>
<dbReference type="Pfam" id="PF02911">
    <property type="entry name" value="Formyl_trans_C"/>
    <property type="match status" value="1"/>
</dbReference>
<dbReference type="SUPFAM" id="SSF53328">
    <property type="entry name" value="Formyltransferase"/>
    <property type="match status" value="1"/>
</dbReference>
<evidence type="ECO:0000256" key="2">
    <source>
        <dbReference type="ARBA" id="ARBA00012261"/>
    </source>
</evidence>
<dbReference type="SUPFAM" id="SSF50486">
    <property type="entry name" value="FMT C-terminal domain-like"/>
    <property type="match status" value="1"/>
</dbReference>
<dbReference type="EMBL" id="MNPL01000335">
    <property type="protein sequence ID" value="OQR80111.1"/>
    <property type="molecule type" value="Genomic_DNA"/>
</dbReference>
<dbReference type="FunCoup" id="A0A1V9Y321">
    <property type="interactions" value="556"/>
</dbReference>
<dbReference type="PANTHER" id="PTHR11138:SF5">
    <property type="entry name" value="METHIONYL-TRNA FORMYLTRANSFERASE, MITOCHONDRIAL"/>
    <property type="match status" value="1"/>
</dbReference>
<dbReference type="InParanoid" id="A0A1V9Y321"/>
<reference evidence="7 8" key="1">
    <citation type="journal article" date="2017" name="Gigascience">
        <title>Draft genome of the honey bee ectoparasitic mite, Tropilaelaps mercedesae, is shaped by the parasitic life history.</title>
        <authorList>
            <person name="Dong X."/>
            <person name="Armstrong S.D."/>
            <person name="Xia D."/>
            <person name="Makepeace B.L."/>
            <person name="Darby A.C."/>
            <person name="Kadowaki T."/>
        </authorList>
    </citation>
    <scope>NUCLEOTIDE SEQUENCE [LARGE SCALE GENOMIC DNA]</scope>
    <source>
        <strain evidence="7">Wuxi-XJTLU</strain>
    </source>
</reference>
<evidence type="ECO:0000313" key="8">
    <source>
        <dbReference type="Proteomes" id="UP000192247"/>
    </source>
</evidence>
<sequence>MVSIIGHDALRVLFYGSDKFSLVSLRALLSLQLPLTVVTKHCCPVYEVAHNAGLTIKLWPFTVPKGDFDLGVVVSFGHLIPAASICACRYGMVNVHPSLLPRWRGPAPLVHTILANDERTGVSLITVAKNKFDTGAIIKQRLLKESPRNLEYRDLERLTATMGADMLTEFISDVDGALAKAYAQSDEGATKAPKIKASMAELDWQQSLLQVDCQRRAIANFEPLTTWFEKHKLRLSLLPLRQRPPDPDVSYDTMKVKKMRNDVSKSVPSSSGILCPGYVYYHKKRRLIAVLCRDGWVWVDFVCVAGKKKMTAQDFYAGFLNKSTCKVFTREPITLAEHSKSKTCTRQINEA</sequence>
<dbReference type="PANTHER" id="PTHR11138">
    <property type="entry name" value="METHIONYL-TRNA FORMYLTRANSFERASE"/>
    <property type="match status" value="1"/>
</dbReference>
<evidence type="ECO:0000256" key="4">
    <source>
        <dbReference type="ARBA" id="ARBA00022917"/>
    </source>
</evidence>
<evidence type="ECO:0000256" key="3">
    <source>
        <dbReference type="ARBA" id="ARBA00022679"/>
    </source>
</evidence>
<evidence type="ECO:0000259" key="5">
    <source>
        <dbReference type="Pfam" id="PF00551"/>
    </source>
</evidence>
<dbReference type="CDD" id="cd08646">
    <property type="entry name" value="FMT_core_Met-tRNA-FMT_N"/>
    <property type="match status" value="1"/>
</dbReference>